<dbReference type="InterPro" id="IPR000863">
    <property type="entry name" value="Sulfotransferase_dom"/>
</dbReference>
<organism evidence="4 5">
    <name type="scientific">Rubrobacter xylanophilus (strain DSM 9941 / JCM 11954 / NBRC 16129 / PRD-1)</name>
    <dbReference type="NCBI Taxonomy" id="266117"/>
    <lineage>
        <taxon>Bacteria</taxon>
        <taxon>Bacillati</taxon>
        <taxon>Actinomycetota</taxon>
        <taxon>Rubrobacteria</taxon>
        <taxon>Rubrobacterales</taxon>
        <taxon>Rubrobacteraceae</taxon>
        <taxon>Rubrobacter</taxon>
    </lineage>
</organism>
<dbReference type="STRING" id="266117.Rxyl_3105"/>
<accession>Q1ARG6</accession>
<dbReference type="GO" id="GO:0008146">
    <property type="term" value="F:sulfotransferase activity"/>
    <property type="evidence" value="ECO:0007669"/>
    <property type="project" value="InterPro"/>
</dbReference>
<dbReference type="Gene3D" id="3.40.50.300">
    <property type="entry name" value="P-loop containing nucleotide triphosphate hydrolases"/>
    <property type="match status" value="1"/>
</dbReference>
<dbReference type="KEGG" id="rxy:Rxyl_3105"/>
<dbReference type="RefSeq" id="WP_011566017.1">
    <property type="nucleotide sequence ID" value="NC_008148.1"/>
</dbReference>
<dbReference type="InterPro" id="IPR027417">
    <property type="entry name" value="P-loop_NTPase"/>
</dbReference>
<dbReference type="Pfam" id="PF00685">
    <property type="entry name" value="Sulfotransfer_1"/>
    <property type="match status" value="1"/>
</dbReference>
<evidence type="ECO:0000313" key="5">
    <source>
        <dbReference type="Proteomes" id="UP000006637"/>
    </source>
</evidence>
<protein>
    <submittedName>
        <fullName evidence="4">Sulfotransferase</fullName>
    </submittedName>
</protein>
<keyword evidence="2 4" id="KW-0808">Transferase</keyword>
<dbReference type="EMBL" id="CP000386">
    <property type="protein sequence ID" value="ABG06012.1"/>
    <property type="molecule type" value="Genomic_DNA"/>
</dbReference>
<dbReference type="AlphaFoldDB" id="Q1ARG6"/>
<evidence type="ECO:0000259" key="3">
    <source>
        <dbReference type="Pfam" id="PF00685"/>
    </source>
</evidence>
<evidence type="ECO:0000256" key="2">
    <source>
        <dbReference type="ARBA" id="ARBA00022679"/>
    </source>
</evidence>
<dbReference type="OrthoDB" id="9777890at2"/>
<gene>
    <name evidence="4" type="ordered locus">Rxyl_3105</name>
</gene>
<dbReference type="SUPFAM" id="SSF52540">
    <property type="entry name" value="P-loop containing nucleoside triphosphate hydrolases"/>
    <property type="match status" value="1"/>
</dbReference>
<comment type="similarity">
    <text evidence="1">Belongs to the sulfotransferase 1 family.</text>
</comment>
<name>Q1ARG6_RUBXD</name>
<dbReference type="Proteomes" id="UP000006637">
    <property type="component" value="Chromosome"/>
</dbReference>
<dbReference type="HOGENOM" id="CLU_711493_0_0_11"/>
<keyword evidence="5" id="KW-1185">Reference proteome</keyword>
<reference evidence="4 5" key="1">
    <citation type="submission" date="2006-06" db="EMBL/GenBank/DDBJ databases">
        <title>Complete sequence of Rubrobacter xylanophilus DSM 9941.</title>
        <authorList>
            <consortium name="US DOE Joint Genome Institute"/>
            <person name="Copeland A."/>
            <person name="Lucas S."/>
            <person name="Lapidus A."/>
            <person name="Barry K."/>
            <person name="Detter J.C."/>
            <person name="Glavina del Rio T."/>
            <person name="Hammon N."/>
            <person name="Israni S."/>
            <person name="Dalin E."/>
            <person name="Tice H."/>
            <person name="Pitluck S."/>
            <person name="Munk A.C."/>
            <person name="Brettin T."/>
            <person name="Bruce D."/>
            <person name="Han C."/>
            <person name="Tapia R."/>
            <person name="Gilna P."/>
            <person name="Schmutz J."/>
            <person name="Larimer F."/>
            <person name="Land M."/>
            <person name="Hauser L."/>
            <person name="Kyrpides N."/>
            <person name="Lykidis A."/>
            <person name="da Costa M.S."/>
            <person name="Rainey F.A."/>
            <person name="Empadinhas N."/>
            <person name="Jolivet E."/>
            <person name="Battista J.R."/>
            <person name="Richardson P."/>
        </authorList>
    </citation>
    <scope>NUCLEOTIDE SEQUENCE [LARGE SCALE GENOMIC DNA]</scope>
    <source>
        <strain evidence="5">DSM 9941 / NBRC 16129 / PRD-1</strain>
    </source>
</reference>
<feature type="domain" description="Sulfotransferase" evidence="3">
    <location>
        <begin position="72"/>
        <end position="372"/>
    </location>
</feature>
<evidence type="ECO:0000256" key="1">
    <source>
        <dbReference type="ARBA" id="ARBA00005771"/>
    </source>
</evidence>
<evidence type="ECO:0000313" key="4">
    <source>
        <dbReference type="EMBL" id="ABG06012.1"/>
    </source>
</evidence>
<dbReference type="PhylomeDB" id="Q1ARG6"/>
<proteinExistence type="inferred from homology"/>
<dbReference type="eggNOG" id="COG0457">
    <property type="taxonomic scope" value="Bacteria"/>
</dbReference>
<sequence length="388" mass="44223">MRKRLGNISGRKAARRALALLDPDTGLLSGFYAGKRTRQQLARRNREVAALREELARARGGAAGRFPPVSPDVFFIVGHQKSGTTWLMKMLDAHPEILCRGEGRPFGRNFRQKHKAGKGGYPPVSLYNAIASSRWLRLWIQRSVWTRRDRLEEHLDNLTRLAIEYFLTQELVESGKRMVGDKTVLLTSDIVREIAAVYPEAKVIHIIRDGRDVAVSTMHHIWNQAEDRGGHSRITPAQREKREAYWKDPEGLIRHGGGIFPDGWLRNYAAQWRRRVGRTVEDGPSLLGENYAEVRYEDLLARPEEELGRLLRFLGADAGGEKVRGCVEAASFERLSEGRRRGEEAPSFFRKGIAGDWKNVFTDRNRQEFKEGAGDLLVRLGYERDGNW</sequence>
<dbReference type="PANTHER" id="PTHR11783">
    <property type="entry name" value="SULFOTRANSFERASE SULT"/>
    <property type="match status" value="1"/>
</dbReference>